<dbReference type="PANTHER" id="PTHR30461">
    <property type="entry name" value="DNA-INVERTASE FROM LAMBDOID PROPHAGE"/>
    <property type="match status" value="1"/>
</dbReference>
<evidence type="ECO:0000259" key="2">
    <source>
        <dbReference type="PROSITE" id="PS51737"/>
    </source>
</evidence>
<dbReference type="Gene3D" id="3.40.50.1390">
    <property type="entry name" value="Resolvase, N-terminal catalytic domain"/>
    <property type="match status" value="1"/>
</dbReference>
<reference evidence="3" key="1">
    <citation type="journal article" date="2014" name="Int. J. Syst. Evol. Microbiol.">
        <title>Complete genome sequence of Corynebacterium casei LMG S-19264T (=DSM 44701T), isolated from a smear-ripened cheese.</title>
        <authorList>
            <consortium name="US DOE Joint Genome Institute (JGI-PGF)"/>
            <person name="Walter F."/>
            <person name="Albersmeier A."/>
            <person name="Kalinowski J."/>
            <person name="Ruckert C."/>
        </authorList>
    </citation>
    <scope>NUCLEOTIDE SEQUENCE</scope>
    <source>
        <strain evidence="3">CGMCC 1.12919</strain>
    </source>
</reference>
<dbReference type="Pfam" id="PF07508">
    <property type="entry name" value="Recombinase"/>
    <property type="match status" value="1"/>
</dbReference>
<feature type="domain" description="Resolvase/invertase-type recombinase catalytic" evidence="1">
    <location>
        <begin position="25"/>
        <end position="174"/>
    </location>
</feature>
<evidence type="ECO:0000259" key="1">
    <source>
        <dbReference type="PROSITE" id="PS51736"/>
    </source>
</evidence>
<dbReference type="GO" id="GO:0003677">
    <property type="term" value="F:DNA binding"/>
    <property type="evidence" value="ECO:0007669"/>
    <property type="project" value="InterPro"/>
</dbReference>
<dbReference type="InterPro" id="IPR050639">
    <property type="entry name" value="SSR_resolvase"/>
</dbReference>
<dbReference type="AlphaFoldDB" id="A0A916XR81"/>
<accession>A0A916XR81</accession>
<dbReference type="EMBL" id="BMGG01000023">
    <property type="protein sequence ID" value="GGC95030.1"/>
    <property type="molecule type" value="Genomic_DNA"/>
</dbReference>
<evidence type="ECO:0000313" key="4">
    <source>
        <dbReference type="Proteomes" id="UP000637002"/>
    </source>
</evidence>
<evidence type="ECO:0000313" key="3">
    <source>
        <dbReference type="EMBL" id="GGC95030.1"/>
    </source>
</evidence>
<sequence length="527" mass="59353">MERQPVKVDSEPSLIAGTGDDRSTLAAAYVRMSTDQQRYSTENQLATIRTFAEARNIRIVRIYEDAGKSGLSLNGREAFQRLLSHVEQGADFGMILVYDVSRWGRFQNADHAAHLEFLCYRANIIVLYCAEQFHNDGSIGANLLKTVKRVMAGEYSRELSVRVFAGQSRLVEKGFWQGGLAGYGLRRLLIDENREPKGELLAGERKNLQTDRVILVPGPPDEVETVRQIYRLFVEQGTDESEIAARLNRTGYVTDLGRPWTRGTVHQVLTNPKYVGDNVFNRVSFKLKMRRVVNPPDHWVQGRGAFAALVDLPTFERAAKIIDDRSRKLSDAELLELLRTLLQAQGSISSLIIDEQKGMPSSSTYRSRFGSLLRAYKLVGYSPRRDYRYFQINRRLRALHPDVVAVVVQGLRRAGGQVRVEAATGLLHVNDEFTAAVVISRRRETPAGAPRWRIRLDTGLAADITVAVRMDCGNVAPLDYYLLPRLDMTKSNLRLAESNGLSLDGYRFESLDFLYALAARTKLEEVA</sequence>
<dbReference type="SMART" id="SM00857">
    <property type="entry name" value="Resolvase"/>
    <property type="match status" value="1"/>
</dbReference>
<gene>
    <name evidence="3" type="ORF">GCM10010994_60940</name>
</gene>
<dbReference type="PROSITE" id="PS51736">
    <property type="entry name" value="RECOMBINASES_3"/>
    <property type="match status" value="1"/>
</dbReference>
<dbReference type="GO" id="GO:0000150">
    <property type="term" value="F:DNA strand exchange activity"/>
    <property type="evidence" value="ECO:0007669"/>
    <property type="project" value="InterPro"/>
</dbReference>
<dbReference type="Pfam" id="PF00239">
    <property type="entry name" value="Resolvase"/>
    <property type="match status" value="1"/>
</dbReference>
<dbReference type="PROSITE" id="PS51737">
    <property type="entry name" value="RECOMBINASE_DNA_BIND"/>
    <property type="match status" value="1"/>
</dbReference>
<dbReference type="InterPro" id="IPR038109">
    <property type="entry name" value="DNA_bind_recomb_sf"/>
</dbReference>
<name>A0A916XR81_9HYPH</name>
<dbReference type="InterPro" id="IPR011109">
    <property type="entry name" value="DNA_bind_recombinase_dom"/>
</dbReference>
<dbReference type="InterPro" id="IPR006119">
    <property type="entry name" value="Resolv_N"/>
</dbReference>
<dbReference type="PANTHER" id="PTHR30461:SF23">
    <property type="entry name" value="DNA RECOMBINASE-RELATED"/>
    <property type="match status" value="1"/>
</dbReference>
<dbReference type="InterPro" id="IPR036162">
    <property type="entry name" value="Resolvase-like_N_sf"/>
</dbReference>
<dbReference type="Gene3D" id="3.90.1750.20">
    <property type="entry name" value="Putative Large Serine Recombinase, Chain B, Domain 2"/>
    <property type="match status" value="1"/>
</dbReference>
<feature type="domain" description="Recombinase" evidence="2">
    <location>
        <begin position="196"/>
        <end position="328"/>
    </location>
</feature>
<organism evidence="3 4">
    <name type="scientific">Chelatococcus reniformis</name>
    <dbReference type="NCBI Taxonomy" id="1494448"/>
    <lineage>
        <taxon>Bacteria</taxon>
        <taxon>Pseudomonadati</taxon>
        <taxon>Pseudomonadota</taxon>
        <taxon>Alphaproteobacteria</taxon>
        <taxon>Hyphomicrobiales</taxon>
        <taxon>Chelatococcaceae</taxon>
        <taxon>Chelatococcus</taxon>
    </lineage>
</organism>
<reference evidence="3" key="2">
    <citation type="submission" date="2020-09" db="EMBL/GenBank/DDBJ databases">
        <authorList>
            <person name="Sun Q."/>
            <person name="Zhou Y."/>
        </authorList>
    </citation>
    <scope>NUCLEOTIDE SEQUENCE</scope>
    <source>
        <strain evidence="3">CGMCC 1.12919</strain>
    </source>
</reference>
<dbReference type="Proteomes" id="UP000637002">
    <property type="component" value="Unassembled WGS sequence"/>
</dbReference>
<proteinExistence type="predicted"/>
<protein>
    <submittedName>
        <fullName evidence="3">Serine recombinase</fullName>
    </submittedName>
</protein>
<dbReference type="CDD" id="cd00338">
    <property type="entry name" value="Ser_Recombinase"/>
    <property type="match status" value="1"/>
</dbReference>
<dbReference type="SUPFAM" id="SSF53041">
    <property type="entry name" value="Resolvase-like"/>
    <property type="match status" value="1"/>
</dbReference>
<comment type="caution">
    <text evidence="3">The sequence shown here is derived from an EMBL/GenBank/DDBJ whole genome shotgun (WGS) entry which is preliminary data.</text>
</comment>
<keyword evidence="4" id="KW-1185">Reference proteome</keyword>